<dbReference type="AlphaFoldDB" id="A0A6H1ZGH4"/>
<sequence length="179" mass="20215">MLKRIILISFCIAIFGLWVAIGGNESIIYSPPDTGAVYLQENTIRAYDIPQAIEPETLGSIMAEPEEEPIIIVDELETGMAYLNKLLSKTKWNAEKLLSTLENAENCNKKKRCIVDINGQLSCGNFCFFKGTFLANCSDLIWGNDRDEMLCAVRMIIDGKGHTFEGWYNSWRKLKLPII</sequence>
<proteinExistence type="predicted"/>
<dbReference type="EMBL" id="MT144007">
    <property type="protein sequence ID" value="QJA46300.1"/>
    <property type="molecule type" value="Genomic_DNA"/>
</dbReference>
<reference evidence="1" key="1">
    <citation type="submission" date="2020-03" db="EMBL/GenBank/DDBJ databases">
        <title>The deep terrestrial virosphere.</title>
        <authorList>
            <person name="Holmfeldt K."/>
            <person name="Nilsson E."/>
            <person name="Simone D."/>
            <person name="Lopez-Fernandez M."/>
            <person name="Wu X."/>
            <person name="de Brujin I."/>
            <person name="Lundin D."/>
            <person name="Andersson A."/>
            <person name="Bertilsson S."/>
            <person name="Dopson M."/>
        </authorList>
    </citation>
    <scope>NUCLEOTIDE SEQUENCE</scope>
    <source>
        <strain evidence="1">TM448A00373</strain>
        <strain evidence="2">TM448B00195</strain>
    </source>
</reference>
<evidence type="ECO:0000313" key="2">
    <source>
        <dbReference type="EMBL" id="QJH94204.1"/>
    </source>
</evidence>
<protein>
    <submittedName>
        <fullName evidence="1">Uncharacterized protein</fullName>
    </submittedName>
</protein>
<name>A0A6H1ZGH4_9ZZZZ</name>
<accession>A0A6H1ZGH4</accession>
<dbReference type="EMBL" id="MT144597">
    <property type="protein sequence ID" value="QJH94204.1"/>
    <property type="molecule type" value="Genomic_DNA"/>
</dbReference>
<evidence type="ECO:0000313" key="1">
    <source>
        <dbReference type="EMBL" id="QJA46300.1"/>
    </source>
</evidence>
<gene>
    <name evidence="1" type="ORF">TM448A00373_0007</name>
    <name evidence="2" type="ORF">TM448B00195_0044</name>
</gene>
<organism evidence="1">
    <name type="scientific">viral metagenome</name>
    <dbReference type="NCBI Taxonomy" id="1070528"/>
    <lineage>
        <taxon>unclassified sequences</taxon>
        <taxon>metagenomes</taxon>
        <taxon>organismal metagenomes</taxon>
    </lineage>
</organism>